<sequence>MTPATPSIGQCNFCGQAATQKCPVCLQKKLPVAAYCSKDCFRAAWPVHKFVHEADAGPTSLFPSFRYTGPLRAYPQTGKRTVPDHIRRPDYADHPSGVSLSERAAKAAGTILVLNDEEIEGMRVAGRIGREVLDEVGKAIAVGVTTEELDRVCHEACIERECYPSPLGYYNFPKSCCTSVNEIVCHGIPDARPLENGDLCNVDVTIYKNGYHGDLNETFFVGDKVSPENRKLVQVTYECLMQAIAMVKPGLKYRELGATIQKHATANGLSVVKSFCGHGINKTFHTNPNVPHYLGNRAMGVMKAGHTFTIEPMINIGSHETTMWPDDWTAATKDGKPSAQFEHTLLVTDNGCDILTERAGGKPWFMDQLASTYSS</sequence>
<evidence type="ECO:0000256" key="10">
    <source>
        <dbReference type="RuleBase" id="RU003653"/>
    </source>
</evidence>
<feature type="binding site" evidence="8">
    <location>
        <position position="311"/>
    </location>
    <ligand>
        <name>Zn(2+)</name>
        <dbReference type="ChEBI" id="CHEBI:29105"/>
        <label>4</label>
        <note>catalytic</note>
    </ligand>
</feature>
<evidence type="ECO:0000256" key="3">
    <source>
        <dbReference type="ARBA" id="ARBA00022670"/>
    </source>
</evidence>
<dbReference type="InterPro" id="IPR001714">
    <property type="entry name" value="Pept_M24_MAP"/>
</dbReference>
<dbReference type="SUPFAM" id="SSF55920">
    <property type="entry name" value="Creatinase/aminopeptidase"/>
    <property type="match status" value="1"/>
</dbReference>
<keyword evidence="4 8" id="KW-0479">Metal-binding</keyword>
<keyword evidence="7" id="KW-0862">Zinc</keyword>
<dbReference type="PRINTS" id="PR00599">
    <property type="entry name" value="MAPEPTIDASE"/>
</dbReference>
<dbReference type="PANTHER" id="PTHR43330:SF7">
    <property type="entry name" value="METHIONINE AMINOPEPTIDASE 1"/>
    <property type="match status" value="1"/>
</dbReference>
<dbReference type="Pfam" id="PF15801">
    <property type="entry name" value="zf-C6H2"/>
    <property type="match status" value="1"/>
</dbReference>
<dbReference type="GO" id="GO:0008270">
    <property type="term" value="F:zinc ion binding"/>
    <property type="evidence" value="ECO:0007669"/>
    <property type="project" value="UniProtKB-KW"/>
</dbReference>
<dbReference type="NCBIfam" id="TIGR00500">
    <property type="entry name" value="met_pdase_I"/>
    <property type="match status" value="1"/>
</dbReference>
<dbReference type="GO" id="GO:0005829">
    <property type="term" value="C:cytosol"/>
    <property type="evidence" value="ECO:0007669"/>
    <property type="project" value="TreeGrafter"/>
</dbReference>
<evidence type="ECO:0000256" key="1">
    <source>
        <dbReference type="ARBA" id="ARBA00022438"/>
    </source>
</evidence>
<evidence type="ECO:0000313" key="12">
    <source>
        <dbReference type="Proteomes" id="UP000492821"/>
    </source>
</evidence>
<comment type="catalytic activity">
    <reaction evidence="8 10">
        <text>Release of N-terminal amino acids, preferentially methionine, from peptides and arylamides.</text>
        <dbReference type="EC" id="3.4.11.18"/>
    </reaction>
</comment>
<evidence type="ECO:0000256" key="7">
    <source>
        <dbReference type="ARBA" id="ARBA00022833"/>
    </source>
</evidence>
<dbReference type="InterPro" id="IPR036005">
    <property type="entry name" value="Creatinase/aminopeptidase-like"/>
</dbReference>
<dbReference type="WBParaSite" id="Pan_g13379.t1">
    <property type="protein sequence ID" value="Pan_g13379.t1"/>
    <property type="gene ID" value="Pan_g13379"/>
</dbReference>
<feature type="binding site" evidence="8">
    <location>
        <position position="278"/>
    </location>
    <ligand>
        <name>Zn(2+)</name>
        <dbReference type="ChEBI" id="CHEBI:29105"/>
        <label>4</label>
        <note>catalytic</note>
    </ligand>
</feature>
<evidence type="ECO:0000256" key="5">
    <source>
        <dbReference type="ARBA" id="ARBA00022771"/>
    </source>
</evidence>
<dbReference type="PROSITE" id="PS00680">
    <property type="entry name" value="MAP_1"/>
    <property type="match status" value="1"/>
</dbReference>
<dbReference type="InterPro" id="IPR031615">
    <property type="entry name" value="Zfn-C6H2"/>
</dbReference>
<feature type="domain" description="C6H2-type" evidence="11">
    <location>
        <begin position="1"/>
        <end position="59"/>
    </location>
</feature>
<comment type="function">
    <text evidence="8 10">Cotranslationally removes the N-terminal methionine from nascent proteins. The N-terminal methionine is often cleaved when the second residue in the primary sequence is small and uncharged (Met-Ala-, Cys, Gly, Pro, Ser, Thr, or Val).</text>
</comment>
<dbReference type="GO" id="GO:0004239">
    <property type="term" value="F:initiator methionyl aminopeptidase activity"/>
    <property type="evidence" value="ECO:0007669"/>
    <property type="project" value="UniProtKB-UniRule"/>
</dbReference>
<keyword evidence="2 8" id="KW-0963">Cytoplasm</keyword>
<evidence type="ECO:0000256" key="2">
    <source>
        <dbReference type="ARBA" id="ARBA00022490"/>
    </source>
</evidence>
<dbReference type="CDD" id="cd01086">
    <property type="entry name" value="MetAP1"/>
    <property type="match status" value="1"/>
</dbReference>
<keyword evidence="5 9" id="KW-0863">Zinc-finger</keyword>
<feature type="binding site" evidence="8">
    <location>
        <position position="214"/>
    </location>
    <ligand>
        <name>Zn(2+)</name>
        <dbReference type="ChEBI" id="CHEBI:29105"/>
        <label>3</label>
    </ligand>
</feature>
<reference evidence="13" key="2">
    <citation type="submission" date="2020-10" db="UniProtKB">
        <authorList>
            <consortium name="WormBaseParasite"/>
        </authorList>
    </citation>
    <scope>IDENTIFICATION</scope>
</reference>
<evidence type="ECO:0000256" key="6">
    <source>
        <dbReference type="ARBA" id="ARBA00022801"/>
    </source>
</evidence>
<feature type="binding site" evidence="8">
    <location>
        <position position="342"/>
    </location>
    <ligand>
        <name>Zn(2+)</name>
        <dbReference type="ChEBI" id="CHEBI:29105"/>
        <label>4</label>
        <note>catalytic</note>
    </ligand>
</feature>
<evidence type="ECO:0000256" key="8">
    <source>
        <dbReference type="HAMAP-Rule" id="MF_03174"/>
    </source>
</evidence>
<accession>A0A7E4UVS7</accession>
<keyword evidence="12" id="KW-1185">Reference proteome</keyword>
<evidence type="ECO:0000256" key="4">
    <source>
        <dbReference type="ARBA" id="ARBA00022723"/>
    </source>
</evidence>
<organism evidence="12 13">
    <name type="scientific">Panagrellus redivivus</name>
    <name type="common">Microworm</name>
    <dbReference type="NCBI Taxonomy" id="6233"/>
    <lineage>
        <taxon>Eukaryota</taxon>
        <taxon>Metazoa</taxon>
        <taxon>Ecdysozoa</taxon>
        <taxon>Nematoda</taxon>
        <taxon>Chromadorea</taxon>
        <taxon>Rhabditida</taxon>
        <taxon>Tylenchina</taxon>
        <taxon>Panagrolaimomorpha</taxon>
        <taxon>Panagrolaimoidea</taxon>
        <taxon>Panagrolaimidae</taxon>
        <taxon>Panagrellus</taxon>
    </lineage>
</organism>
<evidence type="ECO:0000313" key="13">
    <source>
        <dbReference type="WBParaSite" id="Pan_g13379.t1"/>
    </source>
</evidence>
<dbReference type="Proteomes" id="UP000492821">
    <property type="component" value="Unassembled WGS sequence"/>
</dbReference>
<dbReference type="Gene3D" id="3.90.230.10">
    <property type="entry name" value="Creatinase/methionine aminopeptidase superfamily"/>
    <property type="match status" value="1"/>
</dbReference>
<keyword evidence="3 8" id="KW-0645">Protease</keyword>
<dbReference type="InterPro" id="IPR000994">
    <property type="entry name" value="Pept_M24"/>
</dbReference>
<dbReference type="EC" id="3.4.11.18" evidence="10"/>
<name>A0A7E4UVS7_PANRE</name>
<dbReference type="AlphaFoldDB" id="A0A7E4UVS7"/>
<proteinExistence type="inferred from homology"/>
<dbReference type="HAMAP" id="MF_01974">
    <property type="entry name" value="MetAP_1"/>
    <property type="match status" value="1"/>
</dbReference>
<feature type="binding site" evidence="8">
    <location>
        <position position="342"/>
    </location>
    <ligand>
        <name>Zn(2+)</name>
        <dbReference type="ChEBI" id="CHEBI:29105"/>
        <label>3</label>
    </ligand>
</feature>
<comment type="similarity">
    <text evidence="8 9">Belongs to the peptidase M24A family. Methionine aminopeptidase type 1 subfamily.</text>
</comment>
<dbReference type="Gene3D" id="6.10.140.2220">
    <property type="match status" value="1"/>
</dbReference>
<evidence type="ECO:0000259" key="11">
    <source>
        <dbReference type="PROSITE" id="PS52013"/>
    </source>
</evidence>
<dbReference type="PANTHER" id="PTHR43330">
    <property type="entry name" value="METHIONINE AMINOPEPTIDASE"/>
    <property type="match status" value="1"/>
</dbReference>
<feature type="binding site" evidence="8">
    <location>
        <position position="285"/>
    </location>
    <ligand>
        <name>a protein</name>
        <dbReference type="ChEBI" id="CHEBI:16541"/>
    </ligand>
    <ligandPart>
        <name>N-terminal L-methionine residue</name>
        <dbReference type="ChEBI" id="CHEBI:64731"/>
    </ligandPart>
</feature>
<feature type="binding site" evidence="8">
    <location>
        <position position="186"/>
    </location>
    <ligand>
        <name>a protein</name>
        <dbReference type="ChEBI" id="CHEBI:16541"/>
    </ligand>
    <ligandPart>
        <name>N-terminal L-methionine residue</name>
        <dbReference type="ChEBI" id="CHEBI:64731"/>
    </ligandPart>
</feature>
<dbReference type="InterPro" id="IPR002467">
    <property type="entry name" value="Pept_M24A_MAP1"/>
</dbReference>
<feature type="binding site" evidence="8">
    <location>
        <position position="214"/>
    </location>
    <ligand>
        <name>Zn(2+)</name>
        <dbReference type="ChEBI" id="CHEBI:29105"/>
        <label>4</label>
        <note>catalytic</note>
    </ligand>
</feature>
<feature type="binding site" evidence="8">
    <location>
        <position position="203"/>
    </location>
    <ligand>
        <name>Zn(2+)</name>
        <dbReference type="ChEBI" id="CHEBI:29105"/>
        <label>3</label>
    </ligand>
</feature>
<dbReference type="PROSITE" id="PS52013">
    <property type="entry name" value="ZF_C6H2"/>
    <property type="match status" value="1"/>
</dbReference>
<dbReference type="GO" id="GO:0070006">
    <property type="term" value="F:metalloaminopeptidase activity"/>
    <property type="evidence" value="ECO:0007669"/>
    <property type="project" value="UniProtKB-UniRule"/>
</dbReference>
<comment type="subunit">
    <text evidence="8">Associates with the 60S ribosomal subunit of the 80S translational complex.</text>
</comment>
<dbReference type="SUPFAM" id="SSF144232">
    <property type="entry name" value="HIT/MYND zinc finger-like"/>
    <property type="match status" value="1"/>
</dbReference>
<reference evidence="12" key="1">
    <citation type="journal article" date="2013" name="Genetics">
        <title>The draft genome and transcriptome of Panagrellus redivivus are shaped by the harsh demands of a free-living lifestyle.</title>
        <authorList>
            <person name="Srinivasan J."/>
            <person name="Dillman A.R."/>
            <person name="Macchietto M.G."/>
            <person name="Heikkinen L."/>
            <person name="Lakso M."/>
            <person name="Fracchia K.M."/>
            <person name="Antoshechkin I."/>
            <person name="Mortazavi A."/>
            <person name="Wong G."/>
            <person name="Sternberg P.W."/>
        </authorList>
    </citation>
    <scope>NUCLEOTIDE SEQUENCE [LARGE SCALE GENOMIC DNA]</scope>
    <source>
        <strain evidence="12">MT8872</strain>
    </source>
</reference>
<keyword evidence="1 8" id="KW-0031">Aminopeptidase</keyword>
<dbReference type="Pfam" id="PF00557">
    <property type="entry name" value="Peptidase_M24"/>
    <property type="match status" value="1"/>
</dbReference>
<comment type="cofactor">
    <cofactor evidence="10">
        <name>Co(2+)</name>
        <dbReference type="ChEBI" id="CHEBI:48828"/>
    </cofactor>
    <cofactor evidence="10">
        <name>Zn(2+)</name>
        <dbReference type="ChEBI" id="CHEBI:29105"/>
    </cofactor>
    <cofactor evidence="10">
        <name>Mn(2+)</name>
        <dbReference type="ChEBI" id="CHEBI:29035"/>
    </cofactor>
    <cofactor evidence="10">
        <name>Fe(2+)</name>
        <dbReference type="ChEBI" id="CHEBI:29033"/>
    </cofactor>
    <text evidence="10">Binds 2 divalent metal cations per subunit. Has a high-affinity and a low affinity metal-binding site. The true nature of the physiological cofactor is under debate. The enzyme is active with cobalt, zinc, manganese or divalent iron ions.</text>
</comment>
<protein>
    <recommendedName>
        <fullName evidence="10">Methionine aminopeptidase</fullName>
        <ecNumber evidence="10">3.4.11.18</ecNumber>
    </recommendedName>
</protein>
<comment type="cofactor">
    <cofactor evidence="8">
        <name>Zn(2+)</name>
        <dbReference type="ChEBI" id="CHEBI:29105"/>
    </cofactor>
    <cofactor evidence="8">
        <name>Co(2+)</name>
        <dbReference type="ChEBI" id="CHEBI:48828"/>
    </cofactor>
    <cofactor evidence="8">
        <name>Mn(2+)</name>
        <dbReference type="ChEBI" id="CHEBI:29035"/>
    </cofactor>
    <cofactor evidence="8">
        <name>Fe(2+)</name>
        <dbReference type="ChEBI" id="CHEBI:29033"/>
    </cofactor>
    <text evidence="8">Binds 2 divalent metal cations per subunit. Has a high-affinity and a low affinity metal-binding site. The true nature of the physiological cofactor is under debate. The enzyme is active with zinc, cobalt, manganese or divalent iron ions. Has high activity with zinc; zinc cofactor is transferred into the active site region by the ZNG1 zinc chaperone.</text>
</comment>
<keyword evidence="6 8" id="KW-0378">Hydrolase</keyword>
<comment type="subcellular location">
    <subcellularLocation>
        <location evidence="8">Cytoplasm</location>
    </subcellularLocation>
</comment>
<evidence type="ECO:0000256" key="9">
    <source>
        <dbReference type="PROSITE-ProRule" id="PRU01357"/>
    </source>
</evidence>
<dbReference type="GO" id="GO:0006508">
    <property type="term" value="P:proteolysis"/>
    <property type="evidence" value="ECO:0007669"/>
    <property type="project" value="UniProtKB-KW"/>
</dbReference>